<name>A0A2N5A2G2_KLEVA</name>
<evidence type="ECO:0000313" key="2">
    <source>
        <dbReference type="Proteomes" id="UP000234473"/>
    </source>
</evidence>
<accession>A0A2N5A2G2</accession>
<reference evidence="1 2" key="1">
    <citation type="submission" date="2017-11" db="EMBL/GenBank/DDBJ databases">
        <authorList>
            <person name="Han C.G."/>
        </authorList>
    </citation>
    <scope>NUCLEOTIDE SEQUENCE [LARGE SCALE GENOMIC DNA]</scope>
    <source>
        <strain evidence="1 2">A5</strain>
    </source>
</reference>
<organism evidence="1 2">
    <name type="scientific">Klebsiella variicola</name>
    <dbReference type="NCBI Taxonomy" id="244366"/>
    <lineage>
        <taxon>Bacteria</taxon>
        <taxon>Pseudomonadati</taxon>
        <taxon>Pseudomonadota</taxon>
        <taxon>Gammaproteobacteria</taxon>
        <taxon>Enterobacterales</taxon>
        <taxon>Enterobacteriaceae</taxon>
        <taxon>Klebsiella/Raoultella group</taxon>
        <taxon>Klebsiella</taxon>
        <taxon>Klebsiella pneumoniae complex</taxon>
    </lineage>
</organism>
<proteinExistence type="predicted"/>
<protein>
    <submittedName>
        <fullName evidence="1">Acid phosphatase AphA</fullName>
    </submittedName>
</protein>
<gene>
    <name evidence="1" type="ORF">CWM98_38915</name>
</gene>
<dbReference type="EMBL" id="PICB01003497">
    <property type="protein sequence ID" value="PLP33944.1"/>
    <property type="molecule type" value="Genomic_DNA"/>
</dbReference>
<reference evidence="1 2" key="2">
    <citation type="submission" date="2018-01" db="EMBL/GenBank/DDBJ databases">
        <title>Genomic study of Klebsiella pneumoniae.</title>
        <authorList>
            <person name="Yang Y."/>
            <person name="Bicalho R."/>
        </authorList>
    </citation>
    <scope>NUCLEOTIDE SEQUENCE [LARGE SCALE GENOMIC DNA]</scope>
    <source>
        <strain evidence="1 2">A5</strain>
    </source>
</reference>
<evidence type="ECO:0000313" key="1">
    <source>
        <dbReference type="EMBL" id="PLP33944.1"/>
    </source>
</evidence>
<dbReference type="AlphaFoldDB" id="A0A2N5A2G2"/>
<feature type="non-terminal residue" evidence="1">
    <location>
        <position position="29"/>
    </location>
</feature>
<dbReference type="Proteomes" id="UP000234473">
    <property type="component" value="Unassembled WGS sequence"/>
</dbReference>
<comment type="caution">
    <text evidence="1">The sequence shown here is derived from an EMBL/GenBank/DDBJ whole genome shotgun (WGS) entry which is preliminary data.</text>
</comment>
<sequence>MRKLTLAFAAASLLFTLNSAVVARASTPQ</sequence>